<reference evidence="1 2" key="1">
    <citation type="submission" date="2024-03" db="EMBL/GenBank/DDBJ databases">
        <title>Chitinophaga caseinilytica sp. nov., a casein hydrolysing bacterium isolated from forest soil.</title>
        <authorList>
            <person name="Lee D.S."/>
            <person name="Han D.M."/>
            <person name="Baek J.H."/>
            <person name="Choi D.G."/>
            <person name="Jeon J.H."/>
            <person name="Jeon C.O."/>
        </authorList>
    </citation>
    <scope>NUCLEOTIDE SEQUENCE [LARGE SCALE GENOMIC DNA]</scope>
    <source>
        <strain evidence="1 2">KACC 19118</strain>
    </source>
</reference>
<gene>
    <name evidence="1" type="ORF">WJU22_15165</name>
</gene>
<keyword evidence="2" id="KW-1185">Reference proteome</keyword>
<name>A0ABZ2YY35_9BACT</name>
<dbReference type="Proteomes" id="UP001449657">
    <property type="component" value="Chromosome"/>
</dbReference>
<organism evidence="1 2">
    <name type="scientific">Chitinophaga caseinilytica</name>
    <dbReference type="NCBI Taxonomy" id="2267521"/>
    <lineage>
        <taxon>Bacteria</taxon>
        <taxon>Pseudomonadati</taxon>
        <taxon>Bacteroidota</taxon>
        <taxon>Chitinophagia</taxon>
        <taxon>Chitinophagales</taxon>
        <taxon>Chitinophagaceae</taxon>
        <taxon>Chitinophaga</taxon>
    </lineage>
</organism>
<evidence type="ECO:0000313" key="2">
    <source>
        <dbReference type="Proteomes" id="UP001449657"/>
    </source>
</evidence>
<evidence type="ECO:0000313" key="1">
    <source>
        <dbReference type="EMBL" id="WZN44238.1"/>
    </source>
</evidence>
<protein>
    <submittedName>
        <fullName evidence="1">Uncharacterized protein</fullName>
    </submittedName>
</protein>
<sequence>MLEAARVVGGIVFLFHAHDDRFAGVIVEERKAGRQHVVEVKVLVNTAVMDGESVADVAAADVEETHAGFQLFCDGEVLAFGGPADGLEPGTGIVGTGDGDTGDAGVVCHTGHPAVHYGEDADGISGIGAGFGPEKGPGGLWVFAAGGDENGEGRGKGGVQKGFDAHNVIGF</sequence>
<accession>A0ABZ2YY35</accession>
<proteinExistence type="predicted"/>
<dbReference type="EMBL" id="CP150096">
    <property type="protein sequence ID" value="WZN44238.1"/>
    <property type="molecule type" value="Genomic_DNA"/>
</dbReference>